<feature type="binding site" evidence="10">
    <location>
        <position position="202"/>
    </location>
    <ligand>
        <name>Fe cation</name>
        <dbReference type="ChEBI" id="CHEBI:24875"/>
        <label>2</label>
    </ligand>
</feature>
<evidence type="ECO:0000313" key="11">
    <source>
        <dbReference type="EMBL" id="TQL64912.1"/>
    </source>
</evidence>
<feature type="binding site" evidence="10">
    <location>
        <position position="108"/>
    </location>
    <ligand>
        <name>Fe cation</name>
        <dbReference type="ChEBI" id="CHEBI:24875"/>
        <label>1</label>
    </ligand>
</feature>
<comment type="catalytic activity">
    <reaction evidence="7 8">
        <text>a 2'-deoxyribonucleoside 5'-diphosphate + [thioredoxin]-disulfide + H2O = a ribonucleoside 5'-diphosphate + [thioredoxin]-dithiol</text>
        <dbReference type="Rhea" id="RHEA:23252"/>
        <dbReference type="Rhea" id="RHEA-COMP:10698"/>
        <dbReference type="Rhea" id="RHEA-COMP:10700"/>
        <dbReference type="ChEBI" id="CHEBI:15377"/>
        <dbReference type="ChEBI" id="CHEBI:29950"/>
        <dbReference type="ChEBI" id="CHEBI:50058"/>
        <dbReference type="ChEBI" id="CHEBI:57930"/>
        <dbReference type="ChEBI" id="CHEBI:73316"/>
        <dbReference type="EC" id="1.17.4.1"/>
    </reaction>
</comment>
<keyword evidence="6 8" id="KW-0215">Deoxyribonucleotide synthesis</keyword>
<feature type="active site" evidence="9">
    <location>
        <position position="112"/>
    </location>
</feature>
<dbReference type="AlphaFoldDB" id="A0A542ZX38"/>
<dbReference type="Pfam" id="PF00268">
    <property type="entry name" value="Ribonuc_red_sm"/>
    <property type="match status" value="1"/>
</dbReference>
<evidence type="ECO:0000256" key="3">
    <source>
        <dbReference type="ARBA" id="ARBA00022723"/>
    </source>
</evidence>
<evidence type="ECO:0000256" key="7">
    <source>
        <dbReference type="ARBA" id="ARBA00047754"/>
    </source>
</evidence>
<keyword evidence="12" id="KW-1185">Reference proteome</keyword>
<evidence type="ECO:0000256" key="4">
    <source>
        <dbReference type="ARBA" id="ARBA00023002"/>
    </source>
</evidence>
<evidence type="ECO:0000256" key="5">
    <source>
        <dbReference type="ARBA" id="ARBA00023004"/>
    </source>
</evidence>
<dbReference type="OrthoDB" id="9766544at2"/>
<dbReference type="GO" id="GO:0046872">
    <property type="term" value="F:metal ion binding"/>
    <property type="evidence" value="ECO:0007669"/>
    <property type="project" value="UniProtKB-KW"/>
</dbReference>
<evidence type="ECO:0000313" key="12">
    <source>
        <dbReference type="Proteomes" id="UP000315389"/>
    </source>
</evidence>
<feature type="binding site" evidence="10">
    <location>
        <position position="74"/>
    </location>
    <ligand>
        <name>Fe cation</name>
        <dbReference type="ChEBI" id="CHEBI:24875"/>
        <label>1</label>
    </ligand>
</feature>
<protein>
    <recommendedName>
        <fullName evidence="8">Ribonucleoside-diphosphate reductase subunit beta</fullName>
        <ecNumber evidence="8">1.17.4.1</ecNumber>
    </recommendedName>
</protein>
<evidence type="ECO:0000256" key="8">
    <source>
        <dbReference type="PIRNR" id="PIRNR000355"/>
    </source>
</evidence>
<reference evidence="11 12" key="1">
    <citation type="submission" date="2019-06" db="EMBL/GenBank/DDBJ databases">
        <title>Sequencing the genomes of 1000 actinobacteria strains.</title>
        <authorList>
            <person name="Klenk H.-P."/>
        </authorList>
    </citation>
    <scope>NUCLEOTIDE SEQUENCE [LARGE SCALE GENOMIC DNA]</scope>
    <source>
        <strain evidence="11 12">DSM 4813</strain>
    </source>
</reference>
<dbReference type="InterPro" id="IPR009078">
    <property type="entry name" value="Ferritin-like_SF"/>
</dbReference>
<dbReference type="GO" id="GO:0004748">
    <property type="term" value="F:ribonucleoside-diphosphate reductase activity, thioredoxin disulfide as acceptor"/>
    <property type="evidence" value="ECO:0007669"/>
    <property type="project" value="UniProtKB-EC"/>
</dbReference>
<evidence type="ECO:0000256" key="6">
    <source>
        <dbReference type="ARBA" id="ARBA00023116"/>
    </source>
</evidence>
<feature type="binding site" evidence="10">
    <location>
        <position position="105"/>
    </location>
    <ligand>
        <name>Fe cation</name>
        <dbReference type="ChEBI" id="CHEBI:24875"/>
        <label>2</label>
    </ligand>
</feature>
<accession>A0A542ZX38</accession>
<dbReference type="NCBIfam" id="NF007183">
    <property type="entry name" value="PRK09614.1-2"/>
    <property type="match status" value="1"/>
</dbReference>
<dbReference type="EC" id="1.17.4.1" evidence="8"/>
<dbReference type="PIRSF" id="PIRSF000355">
    <property type="entry name" value="NrdB"/>
    <property type="match status" value="1"/>
</dbReference>
<sequence>MSPTGKIKLIDRVSAINWNRLEDDKDLEVWDRLTGNFWLPEKVPLSNDIQSWATLTEAEKRMTTRVFTGLTLLDTIQGTVGAVSLIPDSLTPHEEAVYTNIAFMESVHARSYSSIFSTLISTREIDDAFRWSEENENLQRKAEIVLDYYRGDDPLKRKVASTMLESFLFYSGFYAPMYWSSRAKLTNTADLIRLIIRDEAVHGYYIGYKFQKGLELVTQQERDDLKTYTFDLLFELYENEVEYTQDLYDEMGLTEDVKNFLRYNANKALMNLGYEALFPKADTDVNPAILSALSPNADENHDFFSGSGSSYVIGKAVNTEDDDWDF</sequence>
<dbReference type="PANTHER" id="PTHR23409">
    <property type="entry name" value="RIBONUCLEOSIDE-DIPHOSPHATE REDUCTASE SMALL CHAIN"/>
    <property type="match status" value="1"/>
</dbReference>
<organism evidence="11 12">
    <name type="scientific">Rarobacter faecitabidus</name>
    <dbReference type="NCBI Taxonomy" id="13243"/>
    <lineage>
        <taxon>Bacteria</taxon>
        <taxon>Bacillati</taxon>
        <taxon>Actinomycetota</taxon>
        <taxon>Actinomycetes</taxon>
        <taxon>Micrococcales</taxon>
        <taxon>Rarobacteraceae</taxon>
        <taxon>Rarobacter</taxon>
    </lineage>
</organism>
<comment type="function">
    <text evidence="8">Provides the precursors necessary for DNA synthesis. Catalyzes the biosynthesis of deoxyribonucleotides from the corresponding ribonucleotides.</text>
</comment>
<comment type="cofactor">
    <cofactor evidence="8 10">
        <name>Fe cation</name>
        <dbReference type="ChEBI" id="CHEBI:24875"/>
    </cofactor>
    <text evidence="8 10">Binds 2 iron ions per subunit.</text>
</comment>
<comment type="subunit">
    <text evidence="2">Tetramer of two alpha and two beta subunits.</text>
</comment>
<keyword evidence="3 8" id="KW-0479">Metal-binding</keyword>
<evidence type="ECO:0000256" key="1">
    <source>
        <dbReference type="ARBA" id="ARBA00009303"/>
    </source>
</evidence>
<gene>
    <name evidence="11" type="ORF">FB461_1444</name>
</gene>
<evidence type="ECO:0000256" key="9">
    <source>
        <dbReference type="PIRSR" id="PIRSR000355-1"/>
    </source>
</evidence>
<keyword evidence="5 8" id="KW-0408">Iron</keyword>
<dbReference type="InterPro" id="IPR030475">
    <property type="entry name" value="RNR_small_AS"/>
</dbReference>
<dbReference type="PROSITE" id="PS00368">
    <property type="entry name" value="RIBORED_SMALL"/>
    <property type="match status" value="1"/>
</dbReference>
<proteinExistence type="inferred from homology"/>
<dbReference type="Proteomes" id="UP000315389">
    <property type="component" value="Unassembled WGS sequence"/>
</dbReference>
<dbReference type="InterPro" id="IPR000358">
    <property type="entry name" value="RNR_small_fam"/>
</dbReference>
<dbReference type="InterPro" id="IPR012348">
    <property type="entry name" value="RNR-like"/>
</dbReference>
<dbReference type="SUPFAM" id="SSF47240">
    <property type="entry name" value="Ferritin-like"/>
    <property type="match status" value="1"/>
</dbReference>
<dbReference type="NCBIfam" id="NF007182">
    <property type="entry name" value="PRK09614.1-1"/>
    <property type="match status" value="1"/>
</dbReference>
<dbReference type="NCBIfam" id="NF010572">
    <property type="entry name" value="PRK13965.1"/>
    <property type="match status" value="1"/>
</dbReference>
<dbReference type="CDD" id="cd01049">
    <property type="entry name" value="RNRR2"/>
    <property type="match status" value="1"/>
</dbReference>
<feature type="binding site" evidence="10">
    <location>
        <position position="165"/>
    </location>
    <ligand>
        <name>Fe cation</name>
        <dbReference type="ChEBI" id="CHEBI:24875"/>
        <label>2</label>
    </ligand>
</feature>
<dbReference type="UniPathway" id="UPA00326"/>
<feature type="binding site" evidence="10">
    <location>
        <position position="199"/>
    </location>
    <ligand>
        <name>Fe cation</name>
        <dbReference type="ChEBI" id="CHEBI:24875"/>
        <label>2</label>
    </ligand>
</feature>
<dbReference type="InterPro" id="IPR033909">
    <property type="entry name" value="RNR_small"/>
</dbReference>
<dbReference type="PANTHER" id="PTHR23409:SF18">
    <property type="entry name" value="RIBONUCLEOSIDE-DIPHOSPHATE REDUCTASE SUBUNIT M2"/>
    <property type="match status" value="1"/>
</dbReference>
<dbReference type="RefSeq" id="WP_142120203.1">
    <property type="nucleotide sequence ID" value="NZ_BAAASV010000002.1"/>
</dbReference>
<evidence type="ECO:0000256" key="10">
    <source>
        <dbReference type="PIRSR" id="PIRSR000355-2"/>
    </source>
</evidence>
<dbReference type="NCBIfam" id="NF010573">
    <property type="entry name" value="PRK13966.1"/>
    <property type="match status" value="1"/>
</dbReference>
<dbReference type="GO" id="GO:0005971">
    <property type="term" value="C:ribonucleoside-diphosphate reductase complex"/>
    <property type="evidence" value="ECO:0007669"/>
    <property type="project" value="InterPro"/>
</dbReference>
<feature type="binding site" evidence="10">
    <location>
        <position position="105"/>
    </location>
    <ligand>
        <name>Fe cation</name>
        <dbReference type="ChEBI" id="CHEBI:24875"/>
        <label>1</label>
    </ligand>
</feature>
<keyword evidence="4 8" id="KW-0560">Oxidoreductase</keyword>
<evidence type="ECO:0000256" key="2">
    <source>
        <dbReference type="ARBA" id="ARBA00011209"/>
    </source>
</evidence>
<comment type="caution">
    <text evidence="11">The sequence shown here is derived from an EMBL/GenBank/DDBJ whole genome shotgun (WGS) entry which is preliminary data.</text>
</comment>
<dbReference type="InterPro" id="IPR026494">
    <property type="entry name" value="RNR_NrdF-like"/>
</dbReference>
<dbReference type="Gene3D" id="1.10.620.20">
    <property type="entry name" value="Ribonucleotide Reductase, subunit A"/>
    <property type="match status" value="1"/>
</dbReference>
<name>A0A542ZX38_RARFA</name>
<comment type="similarity">
    <text evidence="1 8">Belongs to the ribonucleoside diphosphate reductase small chain family.</text>
</comment>
<dbReference type="NCBIfam" id="TIGR04171">
    <property type="entry name" value="RNR_1b_NrdF"/>
    <property type="match status" value="1"/>
</dbReference>
<dbReference type="EMBL" id="VFOS01000001">
    <property type="protein sequence ID" value="TQL64912.1"/>
    <property type="molecule type" value="Genomic_DNA"/>
</dbReference>
<dbReference type="GO" id="GO:0009263">
    <property type="term" value="P:deoxyribonucleotide biosynthetic process"/>
    <property type="evidence" value="ECO:0007669"/>
    <property type="project" value="UniProtKB-KW"/>
</dbReference>